<dbReference type="RefSeq" id="WP_078488097.1">
    <property type="nucleotide sequence ID" value="NZ_MPRJ01000090.1"/>
</dbReference>
<feature type="transmembrane region" description="Helical" evidence="1">
    <location>
        <begin position="12"/>
        <end position="29"/>
    </location>
</feature>
<name>A0A1T2KRX2_9GAMM</name>
<dbReference type="SUPFAM" id="SSF63411">
    <property type="entry name" value="LuxS/MPP-like metallohydrolase"/>
    <property type="match status" value="2"/>
</dbReference>
<sequence>MWICTVRPLHRIVLAIAVLVGGFYVAGALKAQKSEIISVSSAIFASALLIPNPQIEDVYLYLVFPSGEAANPFDEGLAHYVEHLAWLSAFGGSNNNHERHSNAWTNQFSTGYWQIADGDDLRNALGRLIAVSEPLSVNSDFALQERSIVLREYDYRVAERLLYPVYRDMDKILYGDGTLARSVIGEPSVIARYSLDDAKNLHRQSHILRSATLLVYGNVDKSQLEAALSALPIEQRPKPIMNSTSNGWVEDGLIKDKTSLSISELNEDTFLYRKLVPLSICNSPAYCETVREISEDALNSALLGGLAGPLEFDQFVTRDFSLDINLIKDAYVEISFTAHPDSNISLEEVELAFQDSYRTTLQNGLTPKTFERIKSRLSGELDSILTRDRPRYIRDLTLDQLMSAQPVFSLSDKTGTLESIQLEDVNQFLRSLLANGREVTRFVMAER</sequence>
<protein>
    <recommendedName>
        <fullName evidence="4">Peptidase M16 N-terminal domain-containing protein</fullName>
    </recommendedName>
</protein>
<comment type="caution">
    <text evidence="2">The sequence shown here is derived from an EMBL/GenBank/DDBJ whole genome shotgun (WGS) entry which is preliminary data.</text>
</comment>
<dbReference type="GO" id="GO:0046872">
    <property type="term" value="F:metal ion binding"/>
    <property type="evidence" value="ECO:0007669"/>
    <property type="project" value="InterPro"/>
</dbReference>
<accession>A0A1T2KRX2</accession>
<keyword evidence="1" id="KW-0812">Transmembrane</keyword>
<reference evidence="2 3" key="1">
    <citation type="submission" date="2016-11" db="EMBL/GenBank/DDBJ databases">
        <title>Mixed transmission modes and dynamic genome evolution in an obligate animal-bacterial symbiosis.</title>
        <authorList>
            <person name="Russell S.L."/>
            <person name="Corbett-Detig R.B."/>
            <person name="Cavanaugh C.M."/>
        </authorList>
    </citation>
    <scope>NUCLEOTIDE SEQUENCE [LARGE SCALE GENOMIC DNA]</scope>
    <source>
        <strain evidence="2">Se-Cadez</strain>
    </source>
</reference>
<organism evidence="2 3">
    <name type="scientific">Solemya velesiana gill symbiont</name>
    <dbReference type="NCBI Taxonomy" id="1918948"/>
    <lineage>
        <taxon>Bacteria</taxon>
        <taxon>Pseudomonadati</taxon>
        <taxon>Pseudomonadota</taxon>
        <taxon>Gammaproteobacteria</taxon>
        <taxon>sulfur-oxidizing symbionts</taxon>
    </lineage>
</organism>
<proteinExistence type="predicted"/>
<keyword evidence="1" id="KW-0472">Membrane</keyword>
<dbReference type="Gene3D" id="3.30.830.10">
    <property type="entry name" value="Metalloenzyme, LuxS/M16 peptidase-like"/>
    <property type="match status" value="2"/>
</dbReference>
<evidence type="ECO:0000313" key="2">
    <source>
        <dbReference type="EMBL" id="OOZ35619.1"/>
    </source>
</evidence>
<dbReference type="OrthoDB" id="9811314at2"/>
<dbReference type="Proteomes" id="UP000190896">
    <property type="component" value="Unassembled WGS sequence"/>
</dbReference>
<dbReference type="InterPro" id="IPR011249">
    <property type="entry name" value="Metalloenz_LuxS/M16"/>
</dbReference>
<dbReference type="AlphaFoldDB" id="A0A1T2KRX2"/>
<dbReference type="EMBL" id="MPRJ01000090">
    <property type="protein sequence ID" value="OOZ35619.1"/>
    <property type="molecule type" value="Genomic_DNA"/>
</dbReference>
<evidence type="ECO:0008006" key="4">
    <source>
        <dbReference type="Google" id="ProtNLM"/>
    </source>
</evidence>
<keyword evidence="1" id="KW-1133">Transmembrane helix</keyword>
<keyword evidence="3" id="KW-1185">Reference proteome</keyword>
<evidence type="ECO:0000256" key="1">
    <source>
        <dbReference type="SAM" id="Phobius"/>
    </source>
</evidence>
<gene>
    <name evidence="2" type="ORF">BOW51_11225</name>
</gene>
<evidence type="ECO:0000313" key="3">
    <source>
        <dbReference type="Proteomes" id="UP000190896"/>
    </source>
</evidence>